<dbReference type="AlphaFoldDB" id="A0A1V4AW30"/>
<reference evidence="1 2" key="1">
    <citation type="journal article" date="2017" name="Water Res.">
        <title>Discovery and metagenomic analysis of an anammox bacterial enrichment related to Candidatus "Brocadia caroliniensis" in a full-scale glycerol-fed nitritation-denitritation separate centrate treatment process.</title>
        <authorList>
            <person name="Park H."/>
            <person name="Brotto A.C."/>
            <person name="van Loosdrecht M.C."/>
            <person name="Chandran K."/>
        </authorList>
    </citation>
    <scope>NUCLEOTIDE SEQUENCE [LARGE SCALE GENOMIC DNA]</scope>
    <source>
        <strain evidence="1">26THWARD</strain>
    </source>
</reference>
<evidence type="ECO:0000313" key="2">
    <source>
        <dbReference type="Proteomes" id="UP000189681"/>
    </source>
</evidence>
<gene>
    <name evidence="1" type="ORF">AYP45_04000</name>
</gene>
<organism evidence="1 2">
    <name type="scientific">Candidatus Brocadia carolinensis</name>
    <dbReference type="NCBI Taxonomy" id="1004156"/>
    <lineage>
        <taxon>Bacteria</taxon>
        <taxon>Pseudomonadati</taxon>
        <taxon>Planctomycetota</taxon>
        <taxon>Candidatus Brocadiia</taxon>
        <taxon>Candidatus Brocadiales</taxon>
        <taxon>Candidatus Brocadiaceae</taxon>
        <taxon>Candidatus Brocadia</taxon>
    </lineage>
</organism>
<accession>A0A1V4AW30</accession>
<dbReference type="Proteomes" id="UP000189681">
    <property type="component" value="Unassembled WGS sequence"/>
</dbReference>
<proteinExistence type="predicted"/>
<sequence length="301" mass="34544">MIYQELLYSRSLSKDYRWMIVPPKVSPESLKTLNQLYNLYDKHKHTFSKTSVLPLYCINHAGMTFLVSCGPSNHKDKDGRDIYCLQGICVRQEYQRHLWLNFPWILVNCQTKGALNIWRNIDFSQADDLVRHTSGDCFFRFGQEDKPLSELTKPTNPPSGKLFTDEPTYISFDKDGLKELSHLLVSNYHTCVDFAFGVTPEMVKQFDFKIIAEAGNGSKIKNTGDMVTTEVASSRVPAAKVIRELFEDPLARFDPKKNVDMPRMKVLRGSRYPRVFSQFLPRLLSLLKTGKKLNQSESSGQ</sequence>
<comment type="caution">
    <text evidence="1">The sequence shown here is derived from an EMBL/GenBank/DDBJ whole genome shotgun (WGS) entry which is preliminary data.</text>
</comment>
<name>A0A1V4AW30_9BACT</name>
<evidence type="ECO:0000313" key="1">
    <source>
        <dbReference type="EMBL" id="OOP57326.1"/>
    </source>
</evidence>
<dbReference type="STRING" id="1004156.AYP45_04000"/>
<protein>
    <submittedName>
        <fullName evidence="1">Uncharacterized protein</fullName>
    </submittedName>
</protein>
<dbReference type="EMBL" id="AYTS01000035">
    <property type="protein sequence ID" value="OOP57326.1"/>
    <property type="molecule type" value="Genomic_DNA"/>
</dbReference>